<dbReference type="GO" id="GO:0005737">
    <property type="term" value="C:cytoplasm"/>
    <property type="evidence" value="ECO:0007669"/>
    <property type="project" value="TreeGrafter"/>
</dbReference>
<accession>A0A7K0DQE1</accession>
<dbReference type="InterPro" id="IPR013149">
    <property type="entry name" value="ADH-like_C"/>
</dbReference>
<dbReference type="InterPro" id="IPR011032">
    <property type="entry name" value="GroES-like_sf"/>
</dbReference>
<comment type="cofactor">
    <cofactor evidence="1 6">
        <name>Zn(2+)</name>
        <dbReference type="ChEBI" id="CHEBI:29105"/>
    </cofactor>
</comment>
<evidence type="ECO:0000259" key="8">
    <source>
        <dbReference type="Pfam" id="PF08240"/>
    </source>
</evidence>
<evidence type="ECO:0000313" key="9">
    <source>
        <dbReference type="EMBL" id="MQY27808.1"/>
    </source>
</evidence>
<sequence length="338" mass="35648">MKTVVVTAPDRTEIHEVAEPEAGPADVVVRMKACGICGSDTLYIHVGGIPPRQGDTRLGHEPAGEVVRVGSAVEGVRVGDHVVINPMAAADGMIGNGGAQGGLSDMLVLREARAGVQFRVVPKEIPWHVVALNEPMAVAYHGVNRSGAGVGTKAVVFGAGPVGLGTAIGLKAKGAEHVVVVDVVPNRLEKAVRVGADAVIDSSREDVIERLKDLHGEVPGFMGRASRPATDVYLDAAGVPAVIETALRAMRHRGVLTIIAVHKRPVPIDFQEILTTEVDIRMSMGYPTEIFEVTDSIIADWDKYQHIVSDVVPFAEVERGLALAATPGATDKVVVTFD</sequence>
<keyword evidence="10" id="KW-1185">Reference proteome</keyword>
<dbReference type="GO" id="GO:0003939">
    <property type="term" value="F:L-iditol 2-dehydrogenase (NAD+) activity"/>
    <property type="evidence" value="ECO:0007669"/>
    <property type="project" value="UniProtKB-EC"/>
</dbReference>
<dbReference type="PANTHER" id="PTHR43161">
    <property type="entry name" value="SORBITOL DEHYDROGENASE"/>
    <property type="match status" value="1"/>
</dbReference>
<dbReference type="GO" id="GO:0000721">
    <property type="term" value="F:(R,R)-butanediol dehydrogenase activity"/>
    <property type="evidence" value="ECO:0007669"/>
    <property type="project" value="TreeGrafter"/>
</dbReference>
<evidence type="ECO:0000313" key="10">
    <source>
        <dbReference type="Proteomes" id="UP000431401"/>
    </source>
</evidence>
<dbReference type="SUPFAM" id="SSF50129">
    <property type="entry name" value="GroES-like"/>
    <property type="match status" value="1"/>
</dbReference>
<protein>
    <submittedName>
        <fullName evidence="9">Sorbitol dehydrogenase</fullName>
        <ecNumber evidence="9">1.1.1.14</ecNumber>
    </submittedName>
</protein>
<evidence type="ECO:0000256" key="6">
    <source>
        <dbReference type="RuleBase" id="RU361277"/>
    </source>
</evidence>
<feature type="domain" description="Alcohol dehydrogenase-like C-terminal" evidence="7">
    <location>
        <begin position="161"/>
        <end position="292"/>
    </location>
</feature>
<dbReference type="GO" id="GO:0034079">
    <property type="term" value="P:butanediol biosynthetic process"/>
    <property type="evidence" value="ECO:0007669"/>
    <property type="project" value="TreeGrafter"/>
</dbReference>
<reference evidence="9 10" key="1">
    <citation type="submission" date="2019-10" db="EMBL/GenBank/DDBJ databases">
        <title>Nocardia macrotermitis sp. nov. and Nocardia aurantia sp. nov., isolated from the gut of fungus growing-termite Macrotermes natalensis.</title>
        <authorList>
            <person name="Benndorf R."/>
            <person name="Schwitalla J."/>
            <person name="Martin K."/>
            <person name="De Beer W."/>
            <person name="Kaster A.-K."/>
            <person name="Vollmers J."/>
            <person name="Poulsen M."/>
            <person name="Beemelmanns C."/>
        </authorList>
    </citation>
    <scope>NUCLEOTIDE SEQUENCE [LARGE SCALE GENOMIC DNA]</scope>
    <source>
        <strain evidence="9 10">RB56</strain>
    </source>
</reference>
<evidence type="ECO:0000256" key="3">
    <source>
        <dbReference type="ARBA" id="ARBA00022723"/>
    </source>
</evidence>
<dbReference type="Pfam" id="PF00107">
    <property type="entry name" value="ADH_zinc_N"/>
    <property type="match status" value="1"/>
</dbReference>
<name>A0A7K0DQE1_9NOCA</name>
<dbReference type="Gene3D" id="3.40.50.720">
    <property type="entry name" value="NAD(P)-binding Rossmann-like Domain"/>
    <property type="match status" value="1"/>
</dbReference>
<dbReference type="InterPro" id="IPR013154">
    <property type="entry name" value="ADH-like_N"/>
</dbReference>
<keyword evidence="5 9" id="KW-0560">Oxidoreductase</keyword>
<dbReference type="EMBL" id="WEGI01000007">
    <property type="protein sequence ID" value="MQY27808.1"/>
    <property type="molecule type" value="Genomic_DNA"/>
</dbReference>
<dbReference type="GO" id="GO:0008270">
    <property type="term" value="F:zinc ion binding"/>
    <property type="evidence" value="ECO:0007669"/>
    <property type="project" value="InterPro"/>
</dbReference>
<evidence type="ECO:0000256" key="5">
    <source>
        <dbReference type="ARBA" id="ARBA00023002"/>
    </source>
</evidence>
<evidence type="ECO:0000256" key="4">
    <source>
        <dbReference type="ARBA" id="ARBA00022833"/>
    </source>
</evidence>
<organism evidence="9 10">
    <name type="scientific">Nocardia aurantia</name>
    <dbReference type="NCBI Taxonomy" id="2585199"/>
    <lineage>
        <taxon>Bacteria</taxon>
        <taxon>Bacillati</taxon>
        <taxon>Actinomycetota</taxon>
        <taxon>Actinomycetes</taxon>
        <taxon>Mycobacteriales</taxon>
        <taxon>Nocardiaceae</taxon>
        <taxon>Nocardia</taxon>
    </lineage>
</organism>
<dbReference type="RefSeq" id="WP_153343276.1">
    <property type="nucleotide sequence ID" value="NZ_WEGI01000007.1"/>
</dbReference>
<dbReference type="InterPro" id="IPR002328">
    <property type="entry name" value="ADH_Zn_CS"/>
</dbReference>
<dbReference type="Proteomes" id="UP000431401">
    <property type="component" value="Unassembled WGS sequence"/>
</dbReference>
<proteinExistence type="inferred from homology"/>
<evidence type="ECO:0000256" key="2">
    <source>
        <dbReference type="ARBA" id="ARBA00008072"/>
    </source>
</evidence>
<feature type="domain" description="Alcohol dehydrogenase-like N-terminal" evidence="8">
    <location>
        <begin position="23"/>
        <end position="110"/>
    </location>
</feature>
<dbReference type="PANTHER" id="PTHR43161:SF23">
    <property type="entry name" value="(R,R)-BUTANEDIOL DEHYDROGENASE-RELATED"/>
    <property type="match status" value="1"/>
</dbReference>
<dbReference type="Gene3D" id="3.90.180.10">
    <property type="entry name" value="Medium-chain alcohol dehydrogenases, catalytic domain"/>
    <property type="match status" value="2"/>
</dbReference>
<gene>
    <name evidence="9" type="primary">gutB</name>
    <name evidence="9" type="ORF">NRB56_33910</name>
</gene>
<dbReference type="Pfam" id="PF08240">
    <property type="entry name" value="ADH_N"/>
    <property type="match status" value="1"/>
</dbReference>
<dbReference type="AlphaFoldDB" id="A0A7K0DQE1"/>
<keyword evidence="4 6" id="KW-0862">Zinc</keyword>
<evidence type="ECO:0000259" key="7">
    <source>
        <dbReference type="Pfam" id="PF00107"/>
    </source>
</evidence>
<keyword evidence="3 6" id="KW-0479">Metal-binding</keyword>
<dbReference type="InterPro" id="IPR036291">
    <property type="entry name" value="NAD(P)-bd_dom_sf"/>
</dbReference>
<evidence type="ECO:0000256" key="1">
    <source>
        <dbReference type="ARBA" id="ARBA00001947"/>
    </source>
</evidence>
<comment type="caution">
    <text evidence="9">The sequence shown here is derived from an EMBL/GenBank/DDBJ whole genome shotgun (WGS) entry which is preliminary data.</text>
</comment>
<dbReference type="SUPFAM" id="SSF51735">
    <property type="entry name" value="NAD(P)-binding Rossmann-fold domains"/>
    <property type="match status" value="1"/>
</dbReference>
<comment type="similarity">
    <text evidence="2 6">Belongs to the zinc-containing alcohol dehydrogenase family.</text>
</comment>
<dbReference type="OrthoDB" id="9797931at2"/>
<dbReference type="EC" id="1.1.1.14" evidence="9"/>
<dbReference type="PROSITE" id="PS00059">
    <property type="entry name" value="ADH_ZINC"/>
    <property type="match status" value="1"/>
</dbReference>